<evidence type="ECO:0000313" key="3">
    <source>
        <dbReference type="Proteomes" id="UP001519343"/>
    </source>
</evidence>
<dbReference type="EMBL" id="JAGGKT010000012">
    <property type="protein sequence ID" value="MBP1933698.1"/>
    <property type="molecule type" value="Genomic_DNA"/>
</dbReference>
<evidence type="ECO:0000313" key="2">
    <source>
        <dbReference type="EMBL" id="MBP1933698.1"/>
    </source>
</evidence>
<reference evidence="2 3" key="1">
    <citation type="submission" date="2021-03" db="EMBL/GenBank/DDBJ databases">
        <title>Genomic Encyclopedia of Type Strains, Phase IV (KMG-IV): sequencing the most valuable type-strain genomes for metagenomic binning, comparative biology and taxonomic classification.</title>
        <authorList>
            <person name="Goeker M."/>
        </authorList>
    </citation>
    <scope>NUCLEOTIDE SEQUENCE [LARGE SCALE GENOMIC DNA]</scope>
    <source>
        <strain evidence="2 3">DSM 24738</strain>
    </source>
</reference>
<gene>
    <name evidence="2" type="ORF">J2Z37_003711</name>
</gene>
<sequence length="189" mass="21387">MEPSIQEWIDTLNQHGEAEKAHRANQAKKKLNLPYKILGVGNNRIVYEWNEKYILKVAISKKGIRQISNETRLFTCATDELRKYLAPVTESGPGWLLMKKMVTPIPTTKKSLREVLRIILTFEQANICPKDILGKNEPKWSNFALDQEGELVIIDYGGFYPTADKSLSPESTAESLFHDESKDAGPPAK</sequence>
<protein>
    <recommendedName>
        <fullName evidence="4">Protein kinase domain-containing protein</fullName>
    </recommendedName>
</protein>
<keyword evidence="3" id="KW-1185">Reference proteome</keyword>
<evidence type="ECO:0008006" key="4">
    <source>
        <dbReference type="Google" id="ProtNLM"/>
    </source>
</evidence>
<evidence type="ECO:0000256" key="1">
    <source>
        <dbReference type="SAM" id="MobiDB-lite"/>
    </source>
</evidence>
<organism evidence="2 3">
    <name type="scientific">Ammoniphilus resinae</name>
    <dbReference type="NCBI Taxonomy" id="861532"/>
    <lineage>
        <taxon>Bacteria</taxon>
        <taxon>Bacillati</taxon>
        <taxon>Bacillota</taxon>
        <taxon>Bacilli</taxon>
        <taxon>Bacillales</taxon>
        <taxon>Paenibacillaceae</taxon>
        <taxon>Aneurinibacillus group</taxon>
        <taxon>Ammoniphilus</taxon>
    </lineage>
</organism>
<comment type="caution">
    <text evidence="2">The sequence shown here is derived from an EMBL/GenBank/DDBJ whole genome shotgun (WGS) entry which is preliminary data.</text>
</comment>
<name>A0ABS4GTW7_9BACL</name>
<feature type="region of interest" description="Disordered" evidence="1">
    <location>
        <begin position="165"/>
        <end position="189"/>
    </location>
</feature>
<proteinExistence type="predicted"/>
<dbReference type="RefSeq" id="WP_209811705.1">
    <property type="nucleotide sequence ID" value="NZ_JAGGKT010000012.1"/>
</dbReference>
<dbReference type="Proteomes" id="UP001519343">
    <property type="component" value="Unassembled WGS sequence"/>
</dbReference>
<accession>A0ABS4GTW7</accession>